<comment type="caution">
    <text evidence="1">The sequence shown here is derived from an EMBL/GenBank/DDBJ whole genome shotgun (WGS) entry which is preliminary data.</text>
</comment>
<reference evidence="1" key="1">
    <citation type="submission" date="2020-01" db="EMBL/GenBank/DDBJ databases">
        <authorList>
            <person name="Rat A."/>
        </authorList>
    </citation>
    <scope>NUCLEOTIDE SEQUENCE</scope>
    <source>
        <strain evidence="1">LMG 28251</strain>
    </source>
</reference>
<dbReference type="EMBL" id="JAAEDH010000004">
    <property type="protein sequence ID" value="MBR0654585.1"/>
    <property type="molecule type" value="Genomic_DNA"/>
</dbReference>
<proteinExistence type="predicted"/>
<dbReference type="Proteomes" id="UP001196068">
    <property type="component" value="Unassembled WGS sequence"/>
</dbReference>
<evidence type="ECO:0000313" key="1">
    <source>
        <dbReference type="EMBL" id="MBR0654585.1"/>
    </source>
</evidence>
<dbReference type="AlphaFoldDB" id="A0AAF1KJ35"/>
<organism evidence="1 2">
    <name type="scientific">Plastoroseomonas arctica</name>
    <dbReference type="NCBI Taxonomy" id="1509237"/>
    <lineage>
        <taxon>Bacteria</taxon>
        <taxon>Pseudomonadati</taxon>
        <taxon>Pseudomonadota</taxon>
        <taxon>Alphaproteobacteria</taxon>
        <taxon>Acetobacterales</taxon>
        <taxon>Acetobacteraceae</taxon>
        <taxon>Plastoroseomonas</taxon>
    </lineage>
</organism>
<dbReference type="RefSeq" id="WP_211873402.1">
    <property type="nucleotide sequence ID" value="NZ_JAAEDH010000004.1"/>
</dbReference>
<keyword evidence="2" id="KW-1185">Reference proteome</keyword>
<reference evidence="1" key="2">
    <citation type="journal article" date="2021" name="Syst. Appl. Microbiol.">
        <title>Roseomonas hellenica sp. nov., isolated from roots of wild-growing Alkanna tinctoria.</title>
        <authorList>
            <person name="Rat A."/>
            <person name="Naranjo H.D."/>
            <person name="Lebbe L."/>
            <person name="Cnockaert M."/>
            <person name="Krigas N."/>
            <person name="Grigoriadou K."/>
            <person name="Maloupa E."/>
            <person name="Willems A."/>
        </authorList>
    </citation>
    <scope>NUCLEOTIDE SEQUENCE</scope>
    <source>
        <strain evidence="1">LMG 28251</strain>
    </source>
</reference>
<gene>
    <name evidence="1" type="ORF">GXW79_05775</name>
</gene>
<name>A0AAF1KJ35_9PROT</name>
<evidence type="ECO:0000313" key="2">
    <source>
        <dbReference type="Proteomes" id="UP001196068"/>
    </source>
</evidence>
<protein>
    <submittedName>
        <fullName evidence="1">Uncharacterized protein</fullName>
    </submittedName>
</protein>
<accession>A0AAF1KJ35</accession>
<sequence>MDEMQKRFRAEVERQLDSCRLASTLAEWMDAHHSEAAALLGHARMDWAKAAEALGAHGLKDQTGQQPTAETARETWLWVEARRQVGTMLRNARGGER</sequence>